<keyword evidence="2" id="KW-1185">Reference proteome</keyword>
<dbReference type="STRING" id="1715693.PH7735_00349"/>
<proteinExistence type="predicted"/>
<organism evidence="1 2">
    <name type="scientific">Shimia thalassica</name>
    <dbReference type="NCBI Taxonomy" id="1715693"/>
    <lineage>
        <taxon>Bacteria</taxon>
        <taxon>Pseudomonadati</taxon>
        <taxon>Pseudomonadota</taxon>
        <taxon>Alphaproteobacteria</taxon>
        <taxon>Rhodobacterales</taxon>
        <taxon>Roseobacteraceae</taxon>
    </lineage>
</organism>
<protein>
    <submittedName>
        <fullName evidence="1">Uncharacterized protein</fullName>
    </submittedName>
</protein>
<dbReference type="AlphaFoldDB" id="A0A0P1I166"/>
<dbReference type="GeneID" id="83879439"/>
<evidence type="ECO:0000313" key="2">
    <source>
        <dbReference type="Proteomes" id="UP000051870"/>
    </source>
</evidence>
<sequence>MEREFEAATYAKAVELAHYAHDERFETLIANVEKMNERLTQLLKSKHVLDLKDYKALKKVMAPQGNPSPEALRHAWEVFESLGIEPMSDKEIALVETFKASAAAMKK</sequence>
<dbReference type="EMBL" id="CYTW01000001">
    <property type="protein sequence ID" value="CUJ84192.1"/>
    <property type="molecule type" value="Genomic_DNA"/>
</dbReference>
<reference evidence="2" key="1">
    <citation type="submission" date="2015-09" db="EMBL/GenBank/DDBJ databases">
        <authorList>
            <person name="Rodrigo-Torres Lidia"/>
            <person name="Arahal R.David."/>
        </authorList>
    </citation>
    <scope>NUCLEOTIDE SEQUENCE [LARGE SCALE GENOMIC DNA]</scope>
    <source>
        <strain evidence="2">CECT 7735</strain>
    </source>
</reference>
<evidence type="ECO:0000313" key="1">
    <source>
        <dbReference type="EMBL" id="CUJ84192.1"/>
    </source>
</evidence>
<gene>
    <name evidence="1" type="ORF">PH7735_00349</name>
</gene>
<accession>A0A0P1I166</accession>
<name>A0A0P1I166_9RHOB</name>
<dbReference type="Proteomes" id="UP000051870">
    <property type="component" value="Unassembled WGS sequence"/>
</dbReference>
<dbReference type="RefSeq" id="WP_058309605.1">
    <property type="nucleotide sequence ID" value="NZ_CYTW01000001.1"/>
</dbReference>